<evidence type="ECO:0000313" key="2">
    <source>
        <dbReference type="EMBL" id="CAH3194178.1"/>
    </source>
</evidence>
<gene>
    <name evidence="2" type="ORF">PEVE_00027298</name>
</gene>
<keyword evidence="3" id="KW-1185">Reference proteome</keyword>
<feature type="region of interest" description="Disordered" evidence="1">
    <location>
        <begin position="20"/>
        <end position="50"/>
    </location>
</feature>
<name>A0ABN8SRI9_9CNID</name>
<feature type="compositionally biased region" description="Polar residues" evidence="1">
    <location>
        <begin position="33"/>
        <end position="50"/>
    </location>
</feature>
<organism evidence="2 3">
    <name type="scientific">Porites evermanni</name>
    <dbReference type="NCBI Taxonomy" id="104178"/>
    <lineage>
        <taxon>Eukaryota</taxon>
        <taxon>Metazoa</taxon>
        <taxon>Cnidaria</taxon>
        <taxon>Anthozoa</taxon>
        <taxon>Hexacorallia</taxon>
        <taxon>Scleractinia</taxon>
        <taxon>Fungiina</taxon>
        <taxon>Poritidae</taxon>
        <taxon>Porites</taxon>
    </lineage>
</organism>
<evidence type="ECO:0000256" key="1">
    <source>
        <dbReference type="SAM" id="MobiDB-lite"/>
    </source>
</evidence>
<reference evidence="2 3" key="1">
    <citation type="submission" date="2022-05" db="EMBL/GenBank/DDBJ databases">
        <authorList>
            <consortium name="Genoscope - CEA"/>
            <person name="William W."/>
        </authorList>
    </citation>
    <scope>NUCLEOTIDE SEQUENCE [LARGE SCALE GENOMIC DNA]</scope>
</reference>
<protein>
    <submittedName>
        <fullName evidence="2">Uncharacterized protein</fullName>
    </submittedName>
</protein>
<comment type="caution">
    <text evidence="2">The sequence shown here is derived from an EMBL/GenBank/DDBJ whole genome shotgun (WGS) entry which is preliminary data.</text>
</comment>
<feature type="compositionally biased region" description="Low complexity" evidence="1">
    <location>
        <begin position="23"/>
        <end position="32"/>
    </location>
</feature>
<dbReference type="Proteomes" id="UP001159427">
    <property type="component" value="Unassembled WGS sequence"/>
</dbReference>
<sequence>METINVYCHIFQVQEITMKSKEPQQQPQTTPTLTSFECDQSQNTLSGGNPSAELQQEAERFSASGAENILENVNTDVLLMPSTHCASVPSFGQLLEDSEKNFVNALFEGTWRSVNPIGSDDLERKVSSAESIDSEISSTCLDAVTSLEDVFDDLVESVLDEMGDFGPVIEGITSSSATTSSPFSARPGIPVPISGSFNAQTITSVDKNPLYRNDNWYQLPKPSCHSVGNSFEGFNFGLVAGLQNPSRGLITVMRKLCDLLAKPRSDHLDSVFVRLLNNTVKEMEDASKPQPKRSRKKVTERQCVFKRQKKNPRVYPIDNQSRLEPSHIVPRNSYFLPLRCHSYLPAVSNAQGNPIETVDLTSEEDNAKGNCRPSQDGPLIALEDTVSDFMGGFFH</sequence>
<accession>A0ABN8SRI9</accession>
<dbReference type="EMBL" id="CALNXI010003741">
    <property type="protein sequence ID" value="CAH3194178.1"/>
    <property type="molecule type" value="Genomic_DNA"/>
</dbReference>
<proteinExistence type="predicted"/>
<evidence type="ECO:0000313" key="3">
    <source>
        <dbReference type="Proteomes" id="UP001159427"/>
    </source>
</evidence>